<dbReference type="RefSeq" id="WP_034934208.1">
    <property type="nucleotide sequence ID" value="NZ_JFHN01000021.1"/>
</dbReference>
<dbReference type="OrthoDB" id="6556216at2"/>
<feature type="disulfide bond" evidence="2">
    <location>
        <begin position="43"/>
        <end position="116"/>
    </location>
</feature>
<dbReference type="AlphaFoldDB" id="A0A014M4Z3"/>
<dbReference type="EMBL" id="JFHN01000021">
    <property type="protein sequence ID" value="EXU76896.1"/>
    <property type="molecule type" value="Genomic_DNA"/>
</dbReference>
<protein>
    <submittedName>
        <fullName evidence="4">Uncharacterized protein</fullName>
    </submittedName>
</protein>
<keyword evidence="1 2" id="KW-1015">Disulfide bond</keyword>
<evidence type="ECO:0000313" key="5">
    <source>
        <dbReference type="Proteomes" id="UP000019918"/>
    </source>
</evidence>
<sequence>MEKFVKIVLYSLVFLIVIMTLGFYLIILGLRPGAVSDEIKNACLHYNNQEVVSEVIRARTNSIDDWNSFSVAQDVAEKNGILIDFTNITLEKNIWMVPLTQRVDNNTKQLIALLDCQTDTVEFGIK</sequence>
<dbReference type="InterPro" id="IPR038703">
    <property type="entry name" value="YebF/Cmi_sf"/>
</dbReference>
<evidence type="ECO:0000256" key="3">
    <source>
        <dbReference type="SAM" id="Phobius"/>
    </source>
</evidence>
<dbReference type="PATRIC" id="fig|69222.5.peg.650"/>
<proteinExistence type="predicted"/>
<organism evidence="4 5">
    <name type="scientific">Erwinia mallotivora</name>
    <dbReference type="NCBI Taxonomy" id="69222"/>
    <lineage>
        <taxon>Bacteria</taxon>
        <taxon>Pseudomonadati</taxon>
        <taxon>Pseudomonadota</taxon>
        <taxon>Gammaproteobacteria</taxon>
        <taxon>Enterobacterales</taxon>
        <taxon>Erwiniaceae</taxon>
        <taxon>Erwinia</taxon>
    </lineage>
</organism>
<keyword evidence="5" id="KW-1185">Reference proteome</keyword>
<name>A0A014M4Z3_9GAMM</name>
<evidence type="ECO:0000256" key="1">
    <source>
        <dbReference type="ARBA" id="ARBA00023157"/>
    </source>
</evidence>
<accession>A0A014M4Z3</accession>
<keyword evidence="3" id="KW-0812">Transmembrane</keyword>
<dbReference type="Proteomes" id="UP000019918">
    <property type="component" value="Unassembled WGS sequence"/>
</dbReference>
<keyword evidence="3" id="KW-0472">Membrane</keyword>
<dbReference type="PROSITE" id="PS51979">
    <property type="entry name" value="YEBF_CMI"/>
    <property type="match status" value="1"/>
</dbReference>
<reference evidence="4 5" key="1">
    <citation type="submission" date="2014-02" db="EMBL/GenBank/DDBJ databases">
        <title>Draft genome of Erwinia mallotivora strain BT-MARDI, a papaya dieback pathogen.</title>
        <authorList>
            <person name="Redzuan R."/>
            <person name="Abu Bakar N."/>
            <person name="Badrun R."/>
            <person name="Mohd Raih M.F."/>
            <person name="Rozano L."/>
            <person name="Mat Amin N."/>
        </authorList>
    </citation>
    <scope>NUCLEOTIDE SEQUENCE [LARGE SCALE GENOMIC DNA]</scope>
    <source>
        <strain evidence="4 5">BT-MARDI</strain>
    </source>
</reference>
<evidence type="ECO:0000313" key="4">
    <source>
        <dbReference type="EMBL" id="EXU76896.1"/>
    </source>
</evidence>
<evidence type="ECO:0000256" key="2">
    <source>
        <dbReference type="PROSITE-ProRule" id="PRU01323"/>
    </source>
</evidence>
<gene>
    <name evidence="4" type="ORF">BG55_03110</name>
</gene>
<dbReference type="Gene3D" id="3.10.450.300">
    <property type="entry name" value="YebF/Colicin-M immunity protein"/>
    <property type="match status" value="1"/>
</dbReference>
<dbReference type="InterPro" id="IPR025603">
    <property type="entry name" value="YebF/ColM_immunity"/>
</dbReference>
<feature type="transmembrane region" description="Helical" evidence="3">
    <location>
        <begin position="7"/>
        <end position="30"/>
    </location>
</feature>
<keyword evidence="3" id="KW-1133">Transmembrane helix</keyword>
<comment type="caution">
    <text evidence="4">The sequence shown here is derived from an EMBL/GenBank/DDBJ whole genome shotgun (WGS) entry which is preliminary data.</text>
</comment>